<evidence type="ECO:0008006" key="3">
    <source>
        <dbReference type="Google" id="ProtNLM"/>
    </source>
</evidence>
<reference evidence="1" key="1">
    <citation type="submission" date="2021-04" db="EMBL/GenBank/DDBJ databases">
        <authorList>
            <person name="Zhang D.-C."/>
        </authorList>
    </citation>
    <scope>NUCLEOTIDE SEQUENCE</scope>
    <source>
        <strain evidence="1">CGMCC 1.15697</strain>
    </source>
</reference>
<dbReference type="AlphaFoldDB" id="A0A8J7SMB4"/>
<accession>A0A8J7SMB4</accession>
<dbReference type="EMBL" id="JAGMWN010000004">
    <property type="protein sequence ID" value="MBP5857298.1"/>
    <property type="molecule type" value="Genomic_DNA"/>
</dbReference>
<evidence type="ECO:0000313" key="2">
    <source>
        <dbReference type="Proteomes" id="UP000672602"/>
    </source>
</evidence>
<protein>
    <recommendedName>
        <fullName evidence="3">DUF2163 domain-containing protein</fullName>
    </recommendedName>
</protein>
<gene>
    <name evidence="1" type="ORF">KAJ83_09780</name>
</gene>
<dbReference type="RefSeq" id="WP_210681888.1">
    <property type="nucleotide sequence ID" value="NZ_JAGMWN010000004.1"/>
</dbReference>
<comment type="caution">
    <text evidence="1">The sequence shown here is derived from an EMBL/GenBank/DDBJ whole genome shotgun (WGS) entry which is preliminary data.</text>
</comment>
<dbReference type="Proteomes" id="UP000672602">
    <property type="component" value="Unassembled WGS sequence"/>
</dbReference>
<evidence type="ECO:0000313" key="1">
    <source>
        <dbReference type="EMBL" id="MBP5857298.1"/>
    </source>
</evidence>
<name>A0A8J7SMB4_9PROT</name>
<keyword evidence="2" id="KW-1185">Reference proteome</keyword>
<sequence length="194" mass="21693">MRTFTPAQQAAIAGGVARWAHLARLTFRNATLYLNDQDLGFSIFWDDTGGGEENEFIGVGGLAAASGVEESTELKEHSIVLELSGIRDEDIALVLTEQVQGQRVMIWRALFDADHRVIGPPFVRFVGRMDTLSLVRDDSGRQIGQLRVTNRLADWTRAAPVRFNDQNHQSRHPGDRFFELAEETAETEVIWGRG</sequence>
<organism evidence="1 2">
    <name type="scientific">Marivibrio halodurans</name>
    <dbReference type="NCBI Taxonomy" id="2039722"/>
    <lineage>
        <taxon>Bacteria</taxon>
        <taxon>Pseudomonadati</taxon>
        <taxon>Pseudomonadota</taxon>
        <taxon>Alphaproteobacteria</taxon>
        <taxon>Rhodospirillales</taxon>
        <taxon>Rhodospirillaceae</taxon>
        <taxon>Marivibrio</taxon>
    </lineage>
</organism>
<proteinExistence type="predicted"/>